<organism evidence="2 3">
    <name type="scientific">Solidesulfovibrio carbinolicus</name>
    <dbReference type="NCBI Taxonomy" id="296842"/>
    <lineage>
        <taxon>Bacteria</taxon>
        <taxon>Pseudomonadati</taxon>
        <taxon>Thermodesulfobacteriota</taxon>
        <taxon>Desulfovibrionia</taxon>
        <taxon>Desulfovibrionales</taxon>
        <taxon>Desulfovibrionaceae</taxon>
        <taxon>Solidesulfovibrio</taxon>
    </lineage>
</organism>
<keyword evidence="1" id="KW-0812">Transmembrane</keyword>
<evidence type="ECO:0000313" key="3">
    <source>
        <dbReference type="Proteomes" id="UP000293296"/>
    </source>
</evidence>
<keyword evidence="3" id="KW-1185">Reference proteome</keyword>
<feature type="transmembrane region" description="Helical" evidence="1">
    <location>
        <begin position="204"/>
        <end position="222"/>
    </location>
</feature>
<feature type="transmembrane region" description="Helical" evidence="1">
    <location>
        <begin position="243"/>
        <end position="268"/>
    </location>
</feature>
<name>A0A4V0YRA0_9BACT</name>
<dbReference type="KEGG" id="dcb:C3Y92_18250"/>
<dbReference type="AlphaFoldDB" id="A0A4V0YRA0"/>
<sequence>MSTFYELATDLFDPLHSFWEHPKTRRVVAVSQVVAFLIGLIGIELNIRGLLPPFLARMTPMSHFYAISLAFTLVLIQEVVDLIFVLPCSVTKSLGKQFEVLCLILLRDAFKELVHLHEPIVLLEAVDVLLPMLADGAGALIVFMGLGLYYRRYRKRAQGKKGPWLYPFVATKKFLAFCLLLAFLAYGAWIGWQAMTTGHVHPFFSVFYTVLIFSDIFIVLLSHTYQPAFHSIFRNSGFALATLLIRFALAAPAYYAPAIGIAAMAMAYGVSRASEAFEADT</sequence>
<keyword evidence="1" id="KW-1133">Transmembrane helix</keyword>
<feature type="transmembrane region" description="Helical" evidence="1">
    <location>
        <begin position="128"/>
        <end position="150"/>
    </location>
</feature>
<dbReference type="OrthoDB" id="820796at2"/>
<gene>
    <name evidence="2" type="ORF">C3Y92_18250</name>
</gene>
<dbReference type="RefSeq" id="WP_129355115.1">
    <property type="nucleotide sequence ID" value="NZ_CP026538.1"/>
</dbReference>
<dbReference type="EMBL" id="CP026538">
    <property type="protein sequence ID" value="QAZ69072.1"/>
    <property type="molecule type" value="Genomic_DNA"/>
</dbReference>
<feature type="transmembrane region" description="Helical" evidence="1">
    <location>
        <begin position="63"/>
        <end position="86"/>
    </location>
</feature>
<feature type="transmembrane region" description="Helical" evidence="1">
    <location>
        <begin position="27"/>
        <end position="51"/>
    </location>
</feature>
<protein>
    <submittedName>
        <fullName evidence="2">Uncharacterized protein</fullName>
    </submittedName>
</protein>
<accession>A0A4V0YRA0</accession>
<reference evidence="2 3" key="1">
    <citation type="submission" date="2018-02" db="EMBL/GenBank/DDBJ databases">
        <title>Genome sequence of Desulfovibrio carbinolicus DSM 3852.</title>
        <authorList>
            <person name="Wilbanks E."/>
            <person name="Skennerton C.T."/>
            <person name="Orphan V.J."/>
        </authorList>
    </citation>
    <scope>NUCLEOTIDE SEQUENCE [LARGE SCALE GENOMIC DNA]</scope>
    <source>
        <strain evidence="2 3">DSM 3852</strain>
    </source>
</reference>
<dbReference type="Proteomes" id="UP000293296">
    <property type="component" value="Chromosome"/>
</dbReference>
<feature type="transmembrane region" description="Helical" evidence="1">
    <location>
        <begin position="174"/>
        <end position="192"/>
    </location>
</feature>
<proteinExistence type="predicted"/>
<evidence type="ECO:0000256" key="1">
    <source>
        <dbReference type="SAM" id="Phobius"/>
    </source>
</evidence>
<evidence type="ECO:0000313" key="2">
    <source>
        <dbReference type="EMBL" id="QAZ69072.1"/>
    </source>
</evidence>
<keyword evidence="1" id="KW-0472">Membrane</keyword>